<sequence>MSLSIHRAFLIFICIGLLAFHPREVCGARNAGFVLRRGIEDQTMMIKNQRMLKGVDTNNLNTDKKPAAISKPFDPNQSSKRKVRRGSDPIHNRT</sequence>
<name>A0A2G9HI04_9LAMI</name>
<dbReference type="AlphaFoldDB" id="A0A2G9HI04"/>
<feature type="signal peptide" evidence="2">
    <location>
        <begin position="1"/>
        <end position="27"/>
    </location>
</feature>
<accession>A0A2G9HI04</accession>
<gene>
    <name evidence="3" type="ORF">CDL12_10184</name>
</gene>
<proteinExistence type="predicted"/>
<evidence type="ECO:0000313" key="3">
    <source>
        <dbReference type="EMBL" id="PIN17162.1"/>
    </source>
</evidence>
<dbReference type="PANTHER" id="PTHR36726:SF4">
    <property type="entry name" value="CLAVATA3_ESR (CLE)-RELATED PROTEIN 45"/>
    <property type="match status" value="1"/>
</dbReference>
<dbReference type="InterPro" id="IPR038821">
    <property type="entry name" value="CLE45-like"/>
</dbReference>
<feature type="chain" id="PRO_5013782390" description="CLAVATA3/ESR (CLE)-related protein 45" evidence="2">
    <location>
        <begin position="28"/>
        <end position="94"/>
    </location>
</feature>
<reference evidence="4" key="1">
    <citation type="journal article" date="2018" name="Gigascience">
        <title>Genome assembly of the Pink Ipe (Handroanthus impetiginosus, Bignoniaceae), a highly valued, ecologically keystone Neotropical timber forest tree.</title>
        <authorList>
            <person name="Silva-Junior O.B."/>
            <person name="Grattapaglia D."/>
            <person name="Novaes E."/>
            <person name="Collevatti R.G."/>
        </authorList>
    </citation>
    <scope>NUCLEOTIDE SEQUENCE [LARGE SCALE GENOMIC DNA]</scope>
    <source>
        <strain evidence="4">cv. UFG-1</strain>
    </source>
</reference>
<evidence type="ECO:0000313" key="4">
    <source>
        <dbReference type="Proteomes" id="UP000231279"/>
    </source>
</evidence>
<comment type="caution">
    <text evidence="3">The sequence shown here is derived from an EMBL/GenBank/DDBJ whole genome shotgun (WGS) entry which is preliminary data.</text>
</comment>
<evidence type="ECO:0008006" key="5">
    <source>
        <dbReference type="Google" id="ProtNLM"/>
    </source>
</evidence>
<dbReference type="Proteomes" id="UP000231279">
    <property type="component" value="Unassembled WGS sequence"/>
</dbReference>
<evidence type="ECO:0000256" key="1">
    <source>
        <dbReference type="SAM" id="MobiDB-lite"/>
    </source>
</evidence>
<dbReference type="EMBL" id="NKXS01001718">
    <property type="protein sequence ID" value="PIN17162.1"/>
    <property type="molecule type" value="Genomic_DNA"/>
</dbReference>
<dbReference type="STRING" id="429701.A0A2G9HI04"/>
<feature type="region of interest" description="Disordered" evidence="1">
    <location>
        <begin position="56"/>
        <end position="94"/>
    </location>
</feature>
<feature type="compositionally biased region" description="Basic and acidic residues" evidence="1">
    <location>
        <begin position="85"/>
        <end position="94"/>
    </location>
</feature>
<organism evidence="3 4">
    <name type="scientific">Handroanthus impetiginosus</name>
    <dbReference type="NCBI Taxonomy" id="429701"/>
    <lineage>
        <taxon>Eukaryota</taxon>
        <taxon>Viridiplantae</taxon>
        <taxon>Streptophyta</taxon>
        <taxon>Embryophyta</taxon>
        <taxon>Tracheophyta</taxon>
        <taxon>Spermatophyta</taxon>
        <taxon>Magnoliopsida</taxon>
        <taxon>eudicotyledons</taxon>
        <taxon>Gunneridae</taxon>
        <taxon>Pentapetalae</taxon>
        <taxon>asterids</taxon>
        <taxon>lamiids</taxon>
        <taxon>Lamiales</taxon>
        <taxon>Bignoniaceae</taxon>
        <taxon>Crescentiina</taxon>
        <taxon>Tabebuia alliance</taxon>
        <taxon>Handroanthus</taxon>
    </lineage>
</organism>
<protein>
    <recommendedName>
        <fullName evidence="5">CLAVATA3/ESR (CLE)-related protein 45</fullName>
    </recommendedName>
</protein>
<keyword evidence="2" id="KW-0732">Signal</keyword>
<keyword evidence="4" id="KW-1185">Reference proteome</keyword>
<dbReference type="PANTHER" id="PTHR36726">
    <property type="entry name" value="CLAVATA3/ESR (CLE)-RELATED PROTEIN 45"/>
    <property type="match status" value="1"/>
</dbReference>
<dbReference type="OrthoDB" id="1702020at2759"/>
<evidence type="ECO:0000256" key="2">
    <source>
        <dbReference type="SAM" id="SignalP"/>
    </source>
</evidence>